<dbReference type="InterPro" id="IPR003337">
    <property type="entry name" value="Trehalose_PPase"/>
</dbReference>
<dbReference type="CDD" id="cd03788">
    <property type="entry name" value="GT20_TPS"/>
    <property type="match status" value="1"/>
</dbReference>
<name>A0A5N6KUS9_9ROSI</name>
<dbReference type="PANTHER" id="PTHR10788:SF123">
    <property type="entry name" value="TREHALOSE-PHOSPHATASE"/>
    <property type="match status" value="1"/>
</dbReference>
<reference evidence="3 4" key="1">
    <citation type="submission" date="2019-06" db="EMBL/GenBank/DDBJ databases">
        <title>A chromosomal-level reference genome of Carpinus fangiana (Coryloideae, Betulaceae).</title>
        <authorList>
            <person name="Yang X."/>
            <person name="Wang Z."/>
            <person name="Zhang L."/>
            <person name="Hao G."/>
            <person name="Liu J."/>
            <person name="Yang Y."/>
        </authorList>
    </citation>
    <scope>NUCLEOTIDE SEQUENCE [LARGE SCALE GENOMIC DNA]</scope>
    <source>
        <strain evidence="3">Cfa_2016G</strain>
        <tissue evidence="3">Leaf</tissue>
    </source>
</reference>
<dbReference type="GO" id="GO:0005992">
    <property type="term" value="P:trehalose biosynthetic process"/>
    <property type="evidence" value="ECO:0007669"/>
    <property type="project" value="InterPro"/>
</dbReference>
<dbReference type="GO" id="GO:0004805">
    <property type="term" value="F:trehalose-phosphatase activity"/>
    <property type="evidence" value="ECO:0007669"/>
    <property type="project" value="TreeGrafter"/>
</dbReference>
<dbReference type="NCBIfam" id="TIGR01484">
    <property type="entry name" value="HAD-SF-IIB"/>
    <property type="match status" value="1"/>
</dbReference>
<dbReference type="FunFam" id="3.40.50.2000:FF:000036">
    <property type="entry name" value="Alpha,alpha-trehalose-phosphate synthase subunit Tps2"/>
    <property type="match status" value="1"/>
</dbReference>
<dbReference type="Gene3D" id="3.30.70.1020">
    <property type="entry name" value="Trehalose-6-phosphate phosphatase related protein, domain 2"/>
    <property type="match status" value="1"/>
</dbReference>
<dbReference type="PANTHER" id="PTHR10788">
    <property type="entry name" value="TREHALOSE-6-PHOSPHATE SYNTHASE"/>
    <property type="match status" value="1"/>
</dbReference>
<dbReference type="AlphaFoldDB" id="A0A5N6KUS9"/>
<comment type="similarity">
    <text evidence="1">In the N-terminal section; belongs to the glycosyltransferase 20 family.</text>
</comment>
<evidence type="ECO:0000256" key="1">
    <source>
        <dbReference type="ARBA" id="ARBA00005409"/>
    </source>
</evidence>
<dbReference type="InterPro" id="IPR006379">
    <property type="entry name" value="HAD-SF_hydro_IIB"/>
</dbReference>
<gene>
    <name evidence="3" type="ORF">FH972_023190</name>
</gene>
<dbReference type="GO" id="GO:0034605">
    <property type="term" value="P:cellular response to heat"/>
    <property type="evidence" value="ECO:0007669"/>
    <property type="project" value="TreeGrafter"/>
</dbReference>
<dbReference type="NCBIfam" id="TIGR00685">
    <property type="entry name" value="T6PP"/>
    <property type="match status" value="1"/>
</dbReference>
<evidence type="ECO:0000313" key="4">
    <source>
        <dbReference type="Proteomes" id="UP000327013"/>
    </source>
</evidence>
<accession>A0A5N6KUS9</accession>
<proteinExistence type="inferred from homology"/>
<dbReference type="SUPFAM" id="SSF56784">
    <property type="entry name" value="HAD-like"/>
    <property type="match status" value="1"/>
</dbReference>
<dbReference type="InterPro" id="IPR023214">
    <property type="entry name" value="HAD_sf"/>
</dbReference>
<dbReference type="CDD" id="cd01627">
    <property type="entry name" value="HAD_TPP"/>
    <property type="match status" value="1"/>
</dbReference>
<comment type="similarity">
    <text evidence="2">In the C-terminal section; belongs to the trehalose phosphatase family.</text>
</comment>
<dbReference type="Proteomes" id="UP000327013">
    <property type="component" value="Unassembled WGS sequence"/>
</dbReference>
<dbReference type="Pfam" id="PF00982">
    <property type="entry name" value="Glyco_transf_20"/>
    <property type="match status" value="1"/>
</dbReference>
<keyword evidence="4" id="KW-1185">Reference proteome</keyword>
<dbReference type="Gene3D" id="3.40.50.2000">
    <property type="entry name" value="Glycogen Phosphorylase B"/>
    <property type="match status" value="2"/>
</dbReference>
<dbReference type="GO" id="GO:0003825">
    <property type="term" value="F:alpha,alpha-trehalose-phosphate synthase (UDP-forming) activity"/>
    <property type="evidence" value="ECO:0007669"/>
    <property type="project" value="TreeGrafter"/>
</dbReference>
<dbReference type="InterPro" id="IPR036412">
    <property type="entry name" value="HAD-like_sf"/>
</dbReference>
<evidence type="ECO:0000256" key="2">
    <source>
        <dbReference type="ARBA" id="ARBA00006330"/>
    </source>
</evidence>
<dbReference type="GO" id="GO:0005946">
    <property type="term" value="C:alpha,alpha-trehalose-phosphate synthase complex (UDP-forming)"/>
    <property type="evidence" value="ECO:0007669"/>
    <property type="project" value="TreeGrafter"/>
</dbReference>
<dbReference type="GO" id="GO:0005829">
    <property type="term" value="C:cytosol"/>
    <property type="evidence" value="ECO:0007669"/>
    <property type="project" value="TreeGrafter"/>
</dbReference>
<comment type="caution">
    <text evidence="3">The sequence shown here is derived from an EMBL/GenBank/DDBJ whole genome shotgun (WGS) entry which is preliminary data.</text>
</comment>
<dbReference type="InterPro" id="IPR001830">
    <property type="entry name" value="Glyco_trans_20"/>
</dbReference>
<dbReference type="SUPFAM" id="SSF53756">
    <property type="entry name" value="UDP-Glycosyltransferase/glycogen phosphorylase"/>
    <property type="match status" value="1"/>
</dbReference>
<dbReference type="OrthoDB" id="755951at2759"/>
<organism evidence="3 4">
    <name type="scientific">Carpinus fangiana</name>
    <dbReference type="NCBI Taxonomy" id="176857"/>
    <lineage>
        <taxon>Eukaryota</taxon>
        <taxon>Viridiplantae</taxon>
        <taxon>Streptophyta</taxon>
        <taxon>Embryophyta</taxon>
        <taxon>Tracheophyta</taxon>
        <taxon>Spermatophyta</taxon>
        <taxon>Magnoliopsida</taxon>
        <taxon>eudicotyledons</taxon>
        <taxon>Gunneridae</taxon>
        <taxon>Pentapetalae</taxon>
        <taxon>rosids</taxon>
        <taxon>fabids</taxon>
        <taxon>Fagales</taxon>
        <taxon>Betulaceae</taxon>
        <taxon>Carpinus</taxon>
    </lineage>
</organism>
<evidence type="ECO:0000313" key="3">
    <source>
        <dbReference type="EMBL" id="KAB8346144.1"/>
    </source>
</evidence>
<dbReference type="Gene3D" id="3.40.50.1000">
    <property type="entry name" value="HAD superfamily/HAD-like"/>
    <property type="match status" value="1"/>
</dbReference>
<sequence length="908" mass="99764">MPRLISAVFKPRRGQAALCDALDYLSSPESGWTHIVVDLKDKNRSWRHYGERELYTLFHYKQNEPTDGRVERVWWADYYHMNHLFFDRIIEIYLPGDYIWVHDYHLCLLPALLRARLPTAHIGFFLHTPFPSSELLRCLSHRKEILEGILGATLVGFQSFAFSRHFVSCCKRILGFDSSPAGIEAYGATVAIDVFPIGINAAATEAAAFQDSAVDTQMQSMRELYAGKRIIVGRDRLDSVRGVAQKLQGFEAFLERYPCWRDTVVLIQVTSPTSVEEEQEDGERGLANHISSLVTRINSTYGSLSFSPVQHYPQYISKDEYLALLRVADLGLITSTRDGMSTTSLEYVVCQRDNHGPLILSEFSGTAANLTDAIHINPWDFEGVATAIHAALDMSHTERARMHELLYARVVTNTVQAWTKSFLQRLVVASAAVGQVVNTPVLDKALLLQRYAAASRRLFMFDYDGTLTPIVRDPAAAIPSDRIIRTLQTLAADSNNSVWIISGRDQAFLDQWMGHIPELGLSAEHGCFLRHPLQKTWENVTASTDMTWHQDVRDIFEAYTEKAPGSWLESKKVALTWHYRRADPELGRAAAAECEEELKATIARRYDVEVMKGKANLEVRPRFVNKGEIVKRLIAEKSVDNAMQLGPAVLDFVLCLGDDLTDEDMFRALANSDLAPQVFFTCHVGASSQKTLADWHLLEPGDVINTLSMLDGTTDGGEHLLDGADVDAGVVGLDVHALDLAGLDDEGVALAALVAEQRRRVEGEVEGLGELAGGVGDEVDLRRGKGAGREGGLGKWRTDDEALSAGELVAQLDLVAGRVLVELDGGNAVTDLDHDGRSGREVAAEVVGLLAGVGAAKAGECAGKGAGGSCAEGEHLVEGEALYFGARRSVTIEGGRMGELSGRGRVEH</sequence>
<protein>
    <submittedName>
        <fullName evidence="3">Uncharacterized protein</fullName>
    </submittedName>
</protein>
<dbReference type="Pfam" id="PF02358">
    <property type="entry name" value="Trehalose_PPase"/>
    <property type="match status" value="1"/>
</dbReference>
<dbReference type="EMBL" id="VIBQ01000013">
    <property type="protein sequence ID" value="KAB8346144.1"/>
    <property type="molecule type" value="Genomic_DNA"/>
</dbReference>